<gene>
    <name evidence="1" type="ORF">C8D85_3068</name>
</gene>
<proteinExistence type="predicted"/>
<evidence type="ECO:0000313" key="1">
    <source>
        <dbReference type="EMBL" id="TDR06139.1"/>
    </source>
</evidence>
<dbReference type="Proteomes" id="UP000295729">
    <property type="component" value="Unassembled WGS sequence"/>
</dbReference>
<comment type="caution">
    <text evidence="1">The sequence shown here is derived from an EMBL/GenBank/DDBJ whole genome shotgun (WGS) entry which is preliminary data.</text>
</comment>
<dbReference type="RefSeq" id="WP_133564335.1">
    <property type="nucleotide sequence ID" value="NZ_SNZA01000006.1"/>
</dbReference>
<reference evidence="1 2" key="1">
    <citation type="submission" date="2019-03" db="EMBL/GenBank/DDBJ databases">
        <title>Genomic Encyclopedia of Type Strains, Phase IV (KMG-IV): sequencing the most valuable type-strain genomes for metagenomic binning, comparative biology and taxonomic classification.</title>
        <authorList>
            <person name="Goeker M."/>
        </authorList>
    </citation>
    <scope>NUCLEOTIDE SEQUENCE [LARGE SCALE GENOMIC DNA]</scope>
    <source>
        <strain evidence="1 2">DSM 5604</strain>
    </source>
</reference>
<evidence type="ECO:0000313" key="2">
    <source>
        <dbReference type="Proteomes" id="UP000295729"/>
    </source>
</evidence>
<dbReference type="AlphaFoldDB" id="A0A4R6X288"/>
<keyword evidence="2" id="KW-1185">Reference proteome</keyword>
<dbReference type="EMBL" id="SNZA01000006">
    <property type="protein sequence ID" value="TDR06139.1"/>
    <property type="molecule type" value="Genomic_DNA"/>
</dbReference>
<accession>A0A4R6X288</accession>
<dbReference type="OrthoDB" id="6106048at2"/>
<organism evidence="1 2">
    <name type="scientific">Marinomonas communis</name>
    <dbReference type="NCBI Taxonomy" id="28254"/>
    <lineage>
        <taxon>Bacteria</taxon>
        <taxon>Pseudomonadati</taxon>
        <taxon>Pseudomonadota</taxon>
        <taxon>Gammaproteobacteria</taxon>
        <taxon>Oceanospirillales</taxon>
        <taxon>Oceanospirillaceae</taxon>
        <taxon>Marinomonas</taxon>
    </lineage>
</organism>
<sequence>MSDVLSDAQMYLSEPDETVLTAALRNKDDIPILMDIVGEDDDEVPVISVSQETHLKNSLAHEELDVALSDSAETSAETITDVVEPLEATLKEAFAEESSNGFLGTTSDEHSAVQISEKETSHTDQSLVALAIQRVLEKRLPDLVTEVLQEIERDKRS</sequence>
<name>A0A4R6X288_9GAMM</name>
<protein>
    <submittedName>
        <fullName evidence="1">Uncharacterized protein</fullName>
    </submittedName>
</protein>